<dbReference type="RefSeq" id="WP_188313372.1">
    <property type="nucleotide sequence ID" value="NZ_JABTCG010000002.1"/>
</dbReference>
<evidence type="ECO:0000313" key="1">
    <source>
        <dbReference type="EMBL" id="MBD0850235.1"/>
    </source>
</evidence>
<gene>
    <name evidence="1" type="ORF">HPE63_06095</name>
</gene>
<dbReference type="InterPro" id="IPR012441">
    <property type="entry name" value="DUF1643"/>
</dbReference>
<organism evidence="1 2">
    <name type="scientific">Maribacter arenosus</name>
    <dbReference type="NCBI Taxonomy" id="1854708"/>
    <lineage>
        <taxon>Bacteria</taxon>
        <taxon>Pseudomonadati</taxon>
        <taxon>Bacteroidota</taxon>
        <taxon>Flavobacteriia</taxon>
        <taxon>Flavobacteriales</taxon>
        <taxon>Flavobacteriaceae</taxon>
        <taxon>Maribacter</taxon>
    </lineage>
</organism>
<proteinExistence type="predicted"/>
<dbReference type="EMBL" id="JABTCG010000002">
    <property type="protein sequence ID" value="MBD0850235.1"/>
    <property type="molecule type" value="Genomic_DNA"/>
</dbReference>
<evidence type="ECO:0000313" key="2">
    <source>
        <dbReference type="Proteomes" id="UP000598350"/>
    </source>
</evidence>
<reference evidence="1 2" key="1">
    <citation type="submission" date="2020-05" db="EMBL/GenBank/DDBJ databases">
        <title>The draft genome sequence of Maribacter arenosus CAU 1321.</title>
        <authorList>
            <person name="Mu L."/>
        </authorList>
    </citation>
    <scope>NUCLEOTIDE SEQUENCE [LARGE SCALE GENOMIC DNA]</scope>
    <source>
        <strain evidence="1 2">CAU 1321</strain>
    </source>
</reference>
<sequence>MVVEKSEWLYQNNETDTARYILGERSENMVACIGVNPSTARPNALDNTLRSVKRISKFNGFDGWVMYNVYPQRATDPNQLHRQINQNLQLENENNIAQSIRELGIDTIWVAFGDLIEAREYLPECLIRLYTQLKPLNLKWKIIGEPTQKGHPKHPLYKPTQSPFIDFDMGKYIIERLKPMTF</sequence>
<comment type="caution">
    <text evidence="1">The sequence shown here is derived from an EMBL/GenBank/DDBJ whole genome shotgun (WGS) entry which is preliminary data.</text>
</comment>
<keyword evidence="2" id="KW-1185">Reference proteome</keyword>
<protein>
    <submittedName>
        <fullName evidence="1">DUF1643 domain-containing protein</fullName>
    </submittedName>
</protein>
<name>A0ABR7V994_9FLAO</name>
<accession>A0ABR7V994</accession>
<dbReference type="Pfam" id="PF07799">
    <property type="entry name" value="DUF1643"/>
    <property type="match status" value="1"/>
</dbReference>
<dbReference type="Proteomes" id="UP000598350">
    <property type="component" value="Unassembled WGS sequence"/>
</dbReference>